<dbReference type="EMBL" id="JASCZI010120857">
    <property type="protein sequence ID" value="MED6156092.1"/>
    <property type="molecule type" value="Genomic_DNA"/>
</dbReference>
<comment type="similarity">
    <text evidence="1 2">Belongs to the TIFY/JAZ family.</text>
</comment>
<evidence type="ECO:0000256" key="3">
    <source>
        <dbReference type="SAM" id="MobiDB-lite"/>
    </source>
</evidence>
<dbReference type="InterPro" id="IPR018467">
    <property type="entry name" value="CCT_CS"/>
</dbReference>
<dbReference type="SMART" id="SM00979">
    <property type="entry name" value="TIFY"/>
    <property type="match status" value="1"/>
</dbReference>
<proteinExistence type="inferred from homology"/>
<evidence type="ECO:0000313" key="6">
    <source>
        <dbReference type="Proteomes" id="UP001341840"/>
    </source>
</evidence>
<dbReference type="Pfam" id="PF09425">
    <property type="entry name" value="Jas_motif"/>
    <property type="match status" value="1"/>
</dbReference>
<comment type="domain">
    <text evidence="2">The jas domain is required for interaction with COI1.</text>
</comment>
<keyword evidence="2" id="KW-0539">Nucleus</keyword>
<gene>
    <name evidence="5" type="ORF">PIB30_011554</name>
</gene>
<evidence type="ECO:0000256" key="2">
    <source>
        <dbReference type="RuleBase" id="RU369065"/>
    </source>
</evidence>
<evidence type="ECO:0000259" key="4">
    <source>
        <dbReference type="PROSITE" id="PS51320"/>
    </source>
</evidence>
<feature type="domain" description="Tify" evidence="4">
    <location>
        <begin position="112"/>
        <end position="147"/>
    </location>
</feature>
<evidence type="ECO:0000313" key="5">
    <source>
        <dbReference type="EMBL" id="MED6156092.1"/>
    </source>
</evidence>
<keyword evidence="2" id="KW-1184">Jasmonic acid signaling pathway</keyword>
<organism evidence="5 6">
    <name type="scientific">Stylosanthes scabra</name>
    <dbReference type="NCBI Taxonomy" id="79078"/>
    <lineage>
        <taxon>Eukaryota</taxon>
        <taxon>Viridiplantae</taxon>
        <taxon>Streptophyta</taxon>
        <taxon>Embryophyta</taxon>
        <taxon>Tracheophyta</taxon>
        <taxon>Spermatophyta</taxon>
        <taxon>Magnoliopsida</taxon>
        <taxon>eudicotyledons</taxon>
        <taxon>Gunneridae</taxon>
        <taxon>Pentapetalae</taxon>
        <taxon>rosids</taxon>
        <taxon>fabids</taxon>
        <taxon>Fabales</taxon>
        <taxon>Fabaceae</taxon>
        <taxon>Papilionoideae</taxon>
        <taxon>50 kb inversion clade</taxon>
        <taxon>dalbergioids sensu lato</taxon>
        <taxon>Dalbergieae</taxon>
        <taxon>Pterocarpus clade</taxon>
        <taxon>Stylosanthes</taxon>
    </lineage>
</organism>
<reference evidence="5 6" key="1">
    <citation type="journal article" date="2023" name="Plants (Basel)">
        <title>Bridging the Gap: Combining Genomics and Transcriptomics Approaches to Understand Stylosanthes scabra, an Orphan Legume from the Brazilian Caatinga.</title>
        <authorList>
            <person name="Ferreira-Neto J.R.C."/>
            <person name="da Silva M.D."/>
            <person name="Binneck E."/>
            <person name="de Melo N.F."/>
            <person name="da Silva R.H."/>
            <person name="de Melo A.L.T.M."/>
            <person name="Pandolfi V."/>
            <person name="Bustamante F.O."/>
            <person name="Brasileiro-Vidal A.C."/>
            <person name="Benko-Iseppon A.M."/>
        </authorList>
    </citation>
    <scope>NUCLEOTIDE SEQUENCE [LARGE SCALE GENOMIC DNA]</scope>
    <source>
        <tissue evidence="5">Leaves</tissue>
    </source>
</reference>
<comment type="function">
    <text evidence="2">Repressor of jasmonate responses.</text>
</comment>
<dbReference type="InterPro" id="IPR040390">
    <property type="entry name" value="TIFY/JAZ"/>
</dbReference>
<name>A0ABU6U4N0_9FABA</name>
<dbReference type="Pfam" id="PF06200">
    <property type="entry name" value="tify"/>
    <property type="match status" value="1"/>
</dbReference>
<accession>A0ABU6U4N0</accession>
<dbReference type="PANTHER" id="PTHR33077">
    <property type="entry name" value="PROTEIN TIFY 4A-RELATED-RELATED"/>
    <property type="match status" value="1"/>
</dbReference>
<protein>
    <recommendedName>
        <fullName evidence="2">Protein TIFY</fullName>
    </recommendedName>
    <alternativeName>
        <fullName evidence="2">Jasmonate ZIM domain-containing protein</fullName>
    </alternativeName>
</protein>
<evidence type="ECO:0000256" key="1">
    <source>
        <dbReference type="ARBA" id="ARBA00008614"/>
    </source>
</evidence>
<dbReference type="InterPro" id="IPR010399">
    <property type="entry name" value="Tify_dom"/>
</dbReference>
<sequence>MSTSSEYSGVSAQNPVKSPEMSTFSQTCNRLSQYLRENGSFGDLALGITKRNPAHETHAGGSAENSCHSATIMELFPRNENNNVTTMDLLYPRAPVYGRQCHSPEEDTSAFKDGKGAQLTIFYGGQVMVFDDFPAEKAEQIMSLAKQGNSSACPSTHTHTYLFQPQSTPVVADLPIARKASLHRFLEKRKDRIAAKAPYQSRNPVSVPSKAPESSSMAWLGLVA</sequence>
<dbReference type="PANTHER" id="PTHR33077:SF133">
    <property type="entry name" value="PROTEIN TIFY"/>
    <property type="match status" value="1"/>
</dbReference>
<dbReference type="Proteomes" id="UP001341840">
    <property type="component" value="Unassembled WGS sequence"/>
</dbReference>
<feature type="region of interest" description="Disordered" evidence="3">
    <location>
        <begin position="1"/>
        <end position="23"/>
    </location>
</feature>
<dbReference type="PROSITE" id="PS51320">
    <property type="entry name" value="TIFY"/>
    <property type="match status" value="1"/>
</dbReference>
<comment type="subcellular location">
    <subcellularLocation>
        <location evidence="2">Nucleus</location>
    </subcellularLocation>
</comment>
<keyword evidence="6" id="KW-1185">Reference proteome</keyword>
<comment type="caution">
    <text evidence="5">The sequence shown here is derived from an EMBL/GenBank/DDBJ whole genome shotgun (WGS) entry which is preliminary data.</text>
</comment>